<evidence type="ECO:0000313" key="2">
    <source>
        <dbReference type="EMBL" id="EEU95187.1"/>
    </source>
</evidence>
<dbReference type="EMBL" id="ACOP02000085">
    <property type="protein sequence ID" value="EEU95187.1"/>
    <property type="molecule type" value="Genomic_DNA"/>
</dbReference>
<keyword evidence="3" id="KW-1185">Reference proteome</keyword>
<dbReference type="SUPFAM" id="SSF51735">
    <property type="entry name" value="NAD(P)-binding Rossmann-fold domains"/>
    <property type="match status" value="1"/>
</dbReference>
<dbReference type="Proteomes" id="UP000004619">
    <property type="component" value="Unassembled WGS sequence"/>
</dbReference>
<dbReference type="PANTHER" id="PTHR48079">
    <property type="entry name" value="PROTEIN YEEZ"/>
    <property type="match status" value="1"/>
</dbReference>
<feature type="domain" description="NAD-dependent epimerase/dehydratase" evidence="1">
    <location>
        <begin position="10"/>
        <end position="240"/>
    </location>
</feature>
<dbReference type="Gene3D" id="3.40.50.720">
    <property type="entry name" value="NAD(P)-binding Rossmann-like Domain"/>
    <property type="match status" value="1"/>
</dbReference>
<evidence type="ECO:0000259" key="1">
    <source>
        <dbReference type="Pfam" id="PF01370"/>
    </source>
</evidence>
<dbReference type="InterPro" id="IPR051783">
    <property type="entry name" value="NAD(P)-dependent_oxidoreduct"/>
</dbReference>
<dbReference type="eggNOG" id="COG0451">
    <property type="taxonomic scope" value="Bacteria"/>
</dbReference>
<comment type="caution">
    <text evidence="2">The sequence shown here is derived from an EMBL/GenBank/DDBJ whole genome shotgun (WGS) entry which is preliminary data.</text>
</comment>
<dbReference type="GO" id="GO:0005737">
    <property type="term" value="C:cytoplasm"/>
    <property type="evidence" value="ECO:0007669"/>
    <property type="project" value="TreeGrafter"/>
</dbReference>
<dbReference type="HOGENOM" id="CLU_007383_6_0_9"/>
<dbReference type="AlphaFoldDB" id="C7HA11"/>
<name>C7HA11_FAED2</name>
<dbReference type="STRING" id="411483.FAEPRAA2165_03166"/>
<proteinExistence type="predicted"/>
<dbReference type="GO" id="GO:0004029">
    <property type="term" value="F:aldehyde dehydrogenase (NAD+) activity"/>
    <property type="evidence" value="ECO:0007669"/>
    <property type="project" value="TreeGrafter"/>
</dbReference>
<protein>
    <submittedName>
        <fullName evidence="2">NAD dependent epimerase/dehydratase family protein</fullName>
    </submittedName>
</protein>
<reference evidence="2" key="1">
    <citation type="submission" date="2009-08" db="EMBL/GenBank/DDBJ databases">
        <authorList>
            <person name="Weinstock G."/>
            <person name="Sodergren E."/>
            <person name="Clifton S."/>
            <person name="Fulton L."/>
            <person name="Fulton B."/>
            <person name="Courtney L."/>
            <person name="Fronick C."/>
            <person name="Harrison M."/>
            <person name="Strong C."/>
            <person name="Farmer C."/>
            <person name="Delahaunty K."/>
            <person name="Markovic C."/>
            <person name="Hall O."/>
            <person name="Minx P."/>
            <person name="Tomlinson C."/>
            <person name="Mitreva M."/>
            <person name="Nelson J."/>
            <person name="Hou S."/>
            <person name="Wollam A."/>
            <person name="Pepin K.H."/>
            <person name="Johnson M."/>
            <person name="Bhonagiri V."/>
            <person name="Nash W.E."/>
            <person name="Warren W."/>
            <person name="Chinwalla A."/>
            <person name="Mardis E.R."/>
            <person name="Wilson R.K."/>
        </authorList>
    </citation>
    <scope>NUCLEOTIDE SEQUENCE [LARGE SCALE GENOMIC DNA]</scope>
    <source>
        <strain evidence="2">A2-165</strain>
    </source>
</reference>
<dbReference type="PATRIC" id="fig|411483.3.peg.2515"/>
<dbReference type="InterPro" id="IPR036291">
    <property type="entry name" value="NAD(P)-bd_dom_sf"/>
</dbReference>
<sequence>MNMNINTTYLLTGAAGFLGINICTQLIERGEHIRAFVLKGDPARKYLPAEVEVFEGDLCSAEDCEAFFNIPEGSQSVCIHCASTVTIDPGYSEKLIAVNVGGTENMLAAAKHHPECRKFVYVSSTGAIPELPAGQPIREVNQFVPYEEEKVVGWYSRSKAMATQKVLDAAHAGLNVCVVHPSGIIGPNDPAIGQTTRTLTQILNGEMPIGMAGSFNMVDVRDLAAGTIAAADKGRKGECYILSNDEVTLKEMCRMLKEDTGCKGCKFYLPLSFAHLAAKQMEKSAAKKGTKPVLTEFAVYNLERNNCFDCSKARNELGFAPRPYAETLHDTAAWLKATGKIH</sequence>
<evidence type="ECO:0000313" key="3">
    <source>
        <dbReference type="Proteomes" id="UP000004619"/>
    </source>
</evidence>
<dbReference type="PANTHER" id="PTHR48079:SF6">
    <property type="entry name" value="NAD(P)-BINDING DOMAIN-CONTAINING PROTEIN-RELATED"/>
    <property type="match status" value="1"/>
</dbReference>
<dbReference type="Pfam" id="PF01370">
    <property type="entry name" value="Epimerase"/>
    <property type="match status" value="1"/>
</dbReference>
<organism evidence="2 3">
    <name type="scientific">Faecalibacterium duncaniae (strain DSM 17677 / JCM 31915 / A2-165)</name>
    <name type="common">Faecalibacterium prausnitzii</name>
    <dbReference type="NCBI Taxonomy" id="411483"/>
    <lineage>
        <taxon>Bacteria</taxon>
        <taxon>Bacillati</taxon>
        <taxon>Bacillota</taxon>
        <taxon>Clostridia</taxon>
        <taxon>Eubacteriales</taxon>
        <taxon>Oscillospiraceae</taxon>
        <taxon>Faecalibacterium</taxon>
    </lineage>
</organism>
<accession>C7HA11</accession>
<dbReference type="InterPro" id="IPR001509">
    <property type="entry name" value="Epimerase_deHydtase"/>
</dbReference>
<gene>
    <name evidence="2" type="ORF">FAEPRAA2165_03166</name>
</gene>